<proteinExistence type="predicted"/>
<comment type="caution">
    <text evidence="1">The sequence shown here is derived from an EMBL/GenBank/DDBJ whole genome shotgun (WGS) entry which is preliminary data.</text>
</comment>
<dbReference type="Proteomes" id="UP000278327">
    <property type="component" value="Unassembled WGS sequence"/>
</dbReference>
<evidence type="ECO:0000313" key="2">
    <source>
        <dbReference type="Proteomes" id="UP000278327"/>
    </source>
</evidence>
<organism evidence="1 2">
    <name type="scientific">Adlercreutzia equolifaciens subsp. celatus DSM 18785</name>
    <dbReference type="NCBI Taxonomy" id="1121021"/>
    <lineage>
        <taxon>Bacteria</taxon>
        <taxon>Bacillati</taxon>
        <taxon>Actinomycetota</taxon>
        <taxon>Coriobacteriia</taxon>
        <taxon>Eggerthellales</taxon>
        <taxon>Eggerthellaceae</taxon>
        <taxon>Adlercreutzia</taxon>
    </lineage>
</organism>
<accession>A0A3N0ATE1</accession>
<reference evidence="1 2" key="1">
    <citation type="journal article" date="2019" name="Microbiol. Resour. Announc.">
        <title>Draft Genome Sequences of Type Strains of Gordonibacter faecihominis, Paraeggerthella hongkongensis, Parvibacter caecicola,Slackia equolifaciens, Slackia faecicanis, and Slackia isoflavoniconvertens.</title>
        <authorList>
            <person name="Danylec N."/>
            <person name="Stoll D.A."/>
            <person name="Dotsch A."/>
            <person name="Huch M."/>
        </authorList>
    </citation>
    <scope>NUCLEOTIDE SEQUENCE [LARGE SCALE GENOMIC DNA]</scope>
    <source>
        <strain evidence="1 2">DSM 18785</strain>
    </source>
</reference>
<name>A0A3N0ATE1_9ACTN</name>
<protein>
    <submittedName>
        <fullName evidence="1">Uncharacterized protein</fullName>
    </submittedName>
</protein>
<keyword evidence="2" id="KW-1185">Reference proteome</keyword>
<gene>
    <name evidence="1" type="ORF">DMP10_06630</name>
</gene>
<dbReference type="EMBL" id="QICA01000009">
    <property type="protein sequence ID" value="RNL37934.1"/>
    <property type="molecule type" value="Genomic_DNA"/>
</dbReference>
<dbReference type="AlphaFoldDB" id="A0A3N0ATE1"/>
<sequence>MCEYCDPGRGDLTLPLLQDGTLAVFIDRTMLGDPVLVIKDRFGGMKMPVSYCPMCGRDLRGEER</sequence>
<evidence type="ECO:0000313" key="1">
    <source>
        <dbReference type="EMBL" id="RNL37934.1"/>
    </source>
</evidence>